<sequence length="83" mass="9475">MKLFGQHMISHYAAYVFHYEDTTIPLLSLFDQEIPGDEAPEDAIAASPEIRKEDESPPKLTRLRNHATKKRKAVEINESDHGK</sequence>
<reference evidence="2 3" key="1">
    <citation type="submission" date="2024-02" db="EMBL/GenBank/DDBJ databases">
        <authorList>
            <person name="Vignale AGUSTIN F."/>
            <person name="Sosa J E."/>
            <person name="Modenutti C."/>
        </authorList>
    </citation>
    <scope>NUCLEOTIDE SEQUENCE [LARGE SCALE GENOMIC DNA]</scope>
</reference>
<evidence type="ECO:0000256" key="1">
    <source>
        <dbReference type="SAM" id="MobiDB-lite"/>
    </source>
</evidence>
<evidence type="ECO:0000313" key="3">
    <source>
        <dbReference type="Proteomes" id="UP001642360"/>
    </source>
</evidence>
<comment type="caution">
    <text evidence="2">The sequence shown here is derived from an EMBL/GenBank/DDBJ whole genome shotgun (WGS) entry which is preliminary data.</text>
</comment>
<accession>A0ABC8TTV2</accession>
<dbReference type="AlphaFoldDB" id="A0ABC8TTV2"/>
<gene>
    <name evidence="2" type="ORF">ILEXP_LOCUS42555</name>
</gene>
<name>A0ABC8TTV2_9AQUA</name>
<organism evidence="2 3">
    <name type="scientific">Ilex paraguariensis</name>
    <name type="common">yerba mate</name>
    <dbReference type="NCBI Taxonomy" id="185542"/>
    <lineage>
        <taxon>Eukaryota</taxon>
        <taxon>Viridiplantae</taxon>
        <taxon>Streptophyta</taxon>
        <taxon>Embryophyta</taxon>
        <taxon>Tracheophyta</taxon>
        <taxon>Spermatophyta</taxon>
        <taxon>Magnoliopsida</taxon>
        <taxon>eudicotyledons</taxon>
        <taxon>Gunneridae</taxon>
        <taxon>Pentapetalae</taxon>
        <taxon>asterids</taxon>
        <taxon>campanulids</taxon>
        <taxon>Aquifoliales</taxon>
        <taxon>Aquifoliaceae</taxon>
        <taxon>Ilex</taxon>
    </lineage>
</organism>
<feature type="region of interest" description="Disordered" evidence="1">
    <location>
        <begin position="39"/>
        <end position="60"/>
    </location>
</feature>
<keyword evidence="3" id="KW-1185">Reference proteome</keyword>
<dbReference type="EMBL" id="CAUOFW020006081">
    <property type="protein sequence ID" value="CAK9172869.1"/>
    <property type="molecule type" value="Genomic_DNA"/>
</dbReference>
<proteinExistence type="predicted"/>
<dbReference type="Proteomes" id="UP001642360">
    <property type="component" value="Unassembled WGS sequence"/>
</dbReference>
<protein>
    <submittedName>
        <fullName evidence="2">Uncharacterized protein</fullName>
    </submittedName>
</protein>
<evidence type="ECO:0000313" key="2">
    <source>
        <dbReference type="EMBL" id="CAK9172869.1"/>
    </source>
</evidence>